<dbReference type="PANTHER" id="PTHR48100">
    <property type="entry name" value="BROAD-SPECIFICITY PHOSPHATASE YOR283W-RELATED"/>
    <property type="match status" value="1"/>
</dbReference>
<keyword evidence="2" id="KW-1185">Reference proteome</keyword>
<dbReference type="InterPro" id="IPR029033">
    <property type="entry name" value="His_PPase_superfam"/>
</dbReference>
<reference evidence="1" key="1">
    <citation type="submission" date="2022-10" db="EMBL/GenBank/DDBJ databases">
        <title>Roseovarius pelagicus sp. nov., isolated from Arctic seawater.</title>
        <authorList>
            <person name="Hong Y.W."/>
            <person name="Hwang C.Y."/>
        </authorList>
    </citation>
    <scope>NUCLEOTIDE SEQUENCE</scope>
    <source>
        <strain evidence="1">HL-MP18</strain>
    </source>
</reference>
<organism evidence="1 2">
    <name type="scientific">Roseovarius pelagicus</name>
    <dbReference type="NCBI Taxonomy" id="2980108"/>
    <lineage>
        <taxon>Bacteria</taxon>
        <taxon>Pseudomonadati</taxon>
        <taxon>Pseudomonadota</taxon>
        <taxon>Alphaproteobacteria</taxon>
        <taxon>Rhodobacterales</taxon>
        <taxon>Roseobacteraceae</taxon>
        <taxon>Roseovarius</taxon>
    </lineage>
</organism>
<dbReference type="RefSeq" id="WP_263048189.1">
    <property type="nucleotide sequence ID" value="NZ_CP106738.1"/>
</dbReference>
<accession>A0ABY6DBY5</accession>
<dbReference type="Gene3D" id="3.40.50.1240">
    <property type="entry name" value="Phosphoglycerate mutase-like"/>
    <property type="match status" value="1"/>
</dbReference>
<dbReference type="SUPFAM" id="SSF53254">
    <property type="entry name" value="Phosphoglycerate mutase-like"/>
    <property type="match status" value="1"/>
</dbReference>
<dbReference type="EMBL" id="CP106738">
    <property type="protein sequence ID" value="UXX83669.1"/>
    <property type="molecule type" value="Genomic_DNA"/>
</dbReference>
<proteinExistence type="predicted"/>
<sequence>MPDYPDIWFLRHGQTLWNLEGRIQGRLDSDLTTQGKAQAAQQATLIAPIVPRVLAAGGAVYVSPLGRAQATAEIAMPGTTFEISQDLAEVGTGDWEGCLKSELPHAGTDLDIYAAAPGGEGFDELEARVRRFLARLRAPAIVVSHGLLGQVMRGLICNLDRPAMATLPNRQGCVFLLSNGEETLLETPQ</sequence>
<gene>
    <name evidence="1" type="ORF">N7U68_03075</name>
</gene>
<protein>
    <submittedName>
        <fullName evidence="1">Histidine phosphatase family protein</fullName>
    </submittedName>
</protein>
<name>A0ABY6DBY5_9RHOB</name>
<dbReference type="SMART" id="SM00855">
    <property type="entry name" value="PGAM"/>
    <property type="match status" value="1"/>
</dbReference>
<dbReference type="InterPro" id="IPR013078">
    <property type="entry name" value="His_Pase_superF_clade-1"/>
</dbReference>
<evidence type="ECO:0000313" key="2">
    <source>
        <dbReference type="Proteomes" id="UP001064087"/>
    </source>
</evidence>
<dbReference type="Proteomes" id="UP001064087">
    <property type="component" value="Chromosome"/>
</dbReference>
<dbReference type="PANTHER" id="PTHR48100:SF59">
    <property type="entry name" value="ADENOSYLCOBALAMIN_ALPHA-RIBAZOLE PHOSPHATASE"/>
    <property type="match status" value="1"/>
</dbReference>
<evidence type="ECO:0000313" key="1">
    <source>
        <dbReference type="EMBL" id="UXX83669.1"/>
    </source>
</evidence>
<dbReference type="InterPro" id="IPR050275">
    <property type="entry name" value="PGM_Phosphatase"/>
</dbReference>
<dbReference type="Pfam" id="PF00300">
    <property type="entry name" value="His_Phos_1"/>
    <property type="match status" value="1"/>
</dbReference>
<dbReference type="CDD" id="cd07067">
    <property type="entry name" value="HP_PGM_like"/>
    <property type="match status" value="1"/>
</dbReference>